<reference key="2">
    <citation type="submission" date="2011-05" db="EMBL/GenBank/DDBJ databases">
        <title>Complete genome sequence of the aerobic marine methanotroph Methylomonas methanica MC09.</title>
        <authorList>
            <person name="Boden R."/>
            <person name="Cunliffe M."/>
            <person name="Scanlan J."/>
            <person name="Moussard H."/>
            <person name="Kits K.D."/>
            <person name="Klotz M."/>
            <person name="Jetten M."/>
            <person name="Vuilleumier S."/>
            <person name="Han J."/>
            <person name="Peters L."/>
            <person name="Mikhailova N."/>
            <person name="Teshima H."/>
            <person name="Tapia R."/>
            <person name="Kyrpides N."/>
            <person name="Ivanova N."/>
            <person name="Pagani I."/>
            <person name="Cheng J.-F."/>
            <person name="Goodwin L."/>
            <person name="Han C."/>
            <person name="Hauser L."/>
            <person name="Land M."/>
            <person name="Lapidus A."/>
            <person name="Lucas S."/>
            <person name="Pitluck S."/>
            <person name="Woyke T."/>
            <person name="Stein L.Y."/>
            <person name="Murrell C."/>
        </authorList>
    </citation>
    <scope>NUCLEOTIDE SEQUENCE</scope>
    <source>
        <strain>MC09</strain>
    </source>
</reference>
<feature type="binding site" evidence="6">
    <location>
        <position position="100"/>
    </location>
    <ligand>
        <name>Zn(2+)</name>
        <dbReference type="ChEBI" id="CHEBI:29105"/>
    </ligand>
</feature>
<dbReference type="AlphaFoldDB" id="G0A6F9"/>
<evidence type="ECO:0000256" key="5">
    <source>
        <dbReference type="ARBA" id="ARBA00023239"/>
    </source>
</evidence>
<comment type="similarity">
    <text evidence="6">Belongs to the aldolase class II family. MtnB subfamily.</text>
</comment>
<keyword evidence="5 6" id="KW-0456">Lyase</keyword>
<dbReference type="SMART" id="SM01007">
    <property type="entry name" value="Aldolase_II"/>
    <property type="match status" value="1"/>
</dbReference>
<dbReference type="HOGENOM" id="CLU_006033_4_1_6"/>
<dbReference type="NCBIfam" id="NF006672">
    <property type="entry name" value="PRK09220.1"/>
    <property type="match status" value="1"/>
</dbReference>
<dbReference type="InterPro" id="IPR017714">
    <property type="entry name" value="MethylthioRu-1-P_deHdtase_MtnB"/>
</dbReference>
<dbReference type="HAMAP" id="MF_01677">
    <property type="entry name" value="Salvage_MtnB"/>
    <property type="match status" value="1"/>
</dbReference>
<dbReference type="GO" id="GO:0008270">
    <property type="term" value="F:zinc ion binding"/>
    <property type="evidence" value="ECO:0007669"/>
    <property type="project" value="UniProtKB-UniRule"/>
</dbReference>
<dbReference type="InterPro" id="IPR036409">
    <property type="entry name" value="Aldolase_II/adducin_N_sf"/>
</dbReference>
<dbReference type="InterPro" id="IPR001303">
    <property type="entry name" value="Aldolase_II/adducin_N"/>
</dbReference>
<evidence type="ECO:0000313" key="8">
    <source>
        <dbReference type="EMBL" id="AEG02944.1"/>
    </source>
</evidence>
<dbReference type="GO" id="GO:0019509">
    <property type="term" value="P:L-methionine salvage from methylthioadenosine"/>
    <property type="evidence" value="ECO:0007669"/>
    <property type="project" value="UniProtKB-UniRule"/>
</dbReference>
<reference evidence="8 9" key="1">
    <citation type="journal article" date="2011" name="J. Bacteriol.">
        <title>Complete Genome Sequence of the Aerobic Marine Methanotroph Methylomonas methanica MC09.</title>
        <authorList>
            <person name="Boden R."/>
            <person name="Cunliffe M."/>
            <person name="Scanlan J."/>
            <person name="Moussard H."/>
            <person name="Kits K.D."/>
            <person name="Klotz M.G."/>
            <person name="Jetten M.S."/>
            <person name="Vuilleumier S."/>
            <person name="Han J."/>
            <person name="Peters L."/>
            <person name="Mikhailova N."/>
            <person name="Teshima H."/>
            <person name="Tapia R."/>
            <person name="Kyrpides N."/>
            <person name="Ivanova N."/>
            <person name="Pagani I."/>
            <person name="Cheng J.F."/>
            <person name="Goodwin L."/>
            <person name="Han C."/>
            <person name="Hauser L."/>
            <person name="Land M.L."/>
            <person name="Lapidus A."/>
            <person name="Lucas S."/>
            <person name="Pitluck S."/>
            <person name="Woyke T."/>
            <person name="Stein L."/>
            <person name="Murrell J.C."/>
        </authorList>
    </citation>
    <scope>NUCLEOTIDE SEQUENCE [LARGE SCALE GENOMIC DNA]</scope>
    <source>
        <strain evidence="8 9">MC09</strain>
    </source>
</reference>
<dbReference type="InterPro" id="IPR050197">
    <property type="entry name" value="Aldolase_class_II_sugar_metab"/>
</dbReference>
<dbReference type="eggNOG" id="COG0235">
    <property type="taxonomic scope" value="Bacteria"/>
</dbReference>
<keyword evidence="4 6" id="KW-0486">Methionine biosynthesis</keyword>
<dbReference type="OrthoDB" id="9805559at2"/>
<evidence type="ECO:0000256" key="2">
    <source>
        <dbReference type="ARBA" id="ARBA00022723"/>
    </source>
</evidence>
<keyword evidence="1 6" id="KW-0028">Amino-acid biosynthesis</keyword>
<reference evidence="9" key="3">
    <citation type="submission" date="2011-05" db="EMBL/GenBank/DDBJ databases">
        <title>Complete sequence of Methylomonas methanica MC09.</title>
        <authorList>
            <consortium name="US DOE Joint Genome Institute"/>
            <person name="Lucas S."/>
            <person name="Han J."/>
            <person name="Lapidus A."/>
            <person name="Cheng J.-F."/>
            <person name="Goodwin L."/>
            <person name="Pitluck S."/>
            <person name="Peters L."/>
            <person name="Mikhailova N."/>
            <person name="Teshima H."/>
            <person name="Han C."/>
            <person name="Tapia R."/>
            <person name="Land M."/>
            <person name="Hauser L."/>
            <person name="Kyrpides N."/>
            <person name="Ivanova N."/>
            <person name="Pagani I."/>
            <person name="Stein L."/>
            <person name="Woyke T."/>
        </authorList>
    </citation>
    <scope>NUCLEOTIDE SEQUENCE [LARGE SCALE GENOMIC DNA]</scope>
    <source>
        <strain evidence="9">MC09</strain>
    </source>
</reference>
<dbReference type="NCBIfam" id="TIGR03328">
    <property type="entry name" value="salvage_mtnB"/>
    <property type="match status" value="1"/>
</dbReference>
<accession>G0A6F9</accession>
<dbReference type="GO" id="GO:0019323">
    <property type="term" value="P:pentose catabolic process"/>
    <property type="evidence" value="ECO:0007669"/>
    <property type="project" value="TreeGrafter"/>
</dbReference>
<evidence type="ECO:0000259" key="7">
    <source>
        <dbReference type="SMART" id="SM01007"/>
    </source>
</evidence>
<dbReference type="Proteomes" id="UP000008888">
    <property type="component" value="Chromosome"/>
</dbReference>
<evidence type="ECO:0000256" key="3">
    <source>
        <dbReference type="ARBA" id="ARBA00022833"/>
    </source>
</evidence>
<proteinExistence type="inferred from homology"/>
<keyword evidence="3 6" id="KW-0862">Zinc</keyword>
<keyword evidence="9" id="KW-1185">Reference proteome</keyword>
<keyword evidence="2 6" id="KW-0479">Metal-binding</keyword>
<dbReference type="STRING" id="857087.Metme_4606"/>
<dbReference type="Pfam" id="PF00596">
    <property type="entry name" value="Aldolase_II"/>
    <property type="match status" value="1"/>
</dbReference>
<comment type="cofactor">
    <cofactor evidence="6">
        <name>Zn(2+)</name>
        <dbReference type="ChEBI" id="CHEBI:29105"/>
    </cofactor>
    <text evidence="6">Binds 1 zinc ion per subunit.</text>
</comment>
<feature type="binding site" evidence="6">
    <location>
        <position position="98"/>
    </location>
    <ligand>
        <name>Zn(2+)</name>
        <dbReference type="ChEBI" id="CHEBI:29105"/>
    </ligand>
</feature>
<evidence type="ECO:0000256" key="6">
    <source>
        <dbReference type="HAMAP-Rule" id="MF_01677"/>
    </source>
</evidence>
<comment type="pathway">
    <text evidence="6">Amino-acid biosynthesis; L-methionine biosynthesis via salvage pathway; L-methionine from S-methyl-5-thio-alpha-D-ribose 1-phosphate: step 2/6.</text>
</comment>
<dbReference type="EC" id="4.2.1.109" evidence="6"/>
<dbReference type="GO" id="GO:0005829">
    <property type="term" value="C:cytosol"/>
    <property type="evidence" value="ECO:0007669"/>
    <property type="project" value="TreeGrafter"/>
</dbReference>
<dbReference type="Gene3D" id="3.40.225.10">
    <property type="entry name" value="Class II aldolase/adducin N-terminal domain"/>
    <property type="match status" value="1"/>
</dbReference>
<evidence type="ECO:0000256" key="1">
    <source>
        <dbReference type="ARBA" id="ARBA00022605"/>
    </source>
</evidence>
<dbReference type="SUPFAM" id="SSF53639">
    <property type="entry name" value="AraD/HMP-PK domain-like"/>
    <property type="match status" value="1"/>
</dbReference>
<name>G0A6F9_METMM</name>
<evidence type="ECO:0000313" key="9">
    <source>
        <dbReference type="Proteomes" id="UP000008888"/>
    </source>
</evidence>
<organism evidence="8 9">
    <name type="scientific">Methylomonas methanica (strain DSM 25384 / MC09)</name>
    <dbReference type="NCBI Taxonomy" id="857087"/>
    <lineage>
        <taxon>Bacteria</taxon>
        <taxon>Pseudomonadati</taxon>
        <taxon>Pseudomonadota</taxon>
        <taxon>Gammaproteobacteria</taxon>
        <taxon>Methylococcales</taxon>
        <taxon>Methylococcaceae</taxon>
        <taxon>Methylomonas</taxon>
    </lineage>
</organism>
<sequence>MNLKTDEFFSKADELIAAGRFIDSKGWVPATSGNFSARLADGNIAITVSGRHKGQLQRDDIMLIDPHGQSLDGQKPSAETLLHTSLYQRYPDVQAILHPHSINATLAARLFKTEIILEDYELLKALAGIDTHETRISIPIFANDQNIPRLAAQVDEFLDQYGETHAYIIAGHGFYTWGGSVAETLRHLEALEFLFDCEIRLHGVKQP</sequence>
<dbReference type="RefSeq" id="WP_013821157.1">
    <property type="nucleotide sequence ID" value="NC_015572.1"/>
</dbReference>
<dbReference type="PANTHER" id="PTHR22789:SF0">
    <property type="entry name" value="3-OXO-TETRONATE 4-PHOSPHATE DECARBOXYLASE-RELATED"/>
    <property type="match status" value="1"/>
</dbReference>
<dbReference type="GO" id="GO:0016832">
    <property type="term" value="F:aldehyde-lyase activity"/>
    <property type="evidence" value="ECO:0007669"/>
    <property type="project" value="TreeGrafter"/>
</dbReference>
<dbReference type="GO" id="GO:0046570">
    <property type="term" value="F:methylthioribulose 1-phosphate dehydratase activity"/>
    <property type="evidence" value="ECO:0007669"/>
    <property type="project" value="UniProtKB-UniRule"/>
</dbReference>
<dbReference type="KEGG" id="mmt:Metme_4606"/>
<comment type="catalytic activity">
    <reaction evidence="6">
        <text>5-(methylsulfanyl)-D-ribulose 1-phosphate = 5-methylsulfanyl-2,3-dioxopentyl phosphate + H2O</text>
        <dbReference type="Rhea" id="RHEA:15549"/>
        <dbReference type="ChEBI" id="CHEBI:15377"/>
        <dbReference type="ChEBI" id="CHEBI:58548"/>
        <dbReference type="ChEBI" id="CHEBI:58828"/>
        <dbReference type="EC" id="4.2.1.109"/>
    </reaction>
</comment>
<feature type="domain" description="Class II aldolase/adducin N-terminal" evidence="7">
    <location>
        <begin position="13"/>
        <end position="199"/>
    </location>
</feature>
<dbReference type="UniPathway" id="UPA00904">
    <property type="reaction ID" value="UER00875"/>
</dbReference>
<dbReference type="PANTHER" id="PTHR22789">
    <property type="entry name" value="FUCULOSE PHOSPHATE ALDOLASE"/>
    <property type="match status" value="1"/>
</dbReference>
<protein>
    <recommendedName>
        <fullName evidence="6">Methylthioribulose-1-phosphate dehydratase</fullName>
        <shortName evidence="6">MTRu-1-P dehydratase</shortName>
        <ecNumber evidence="6">4.2.1.109</ecNumber>
    </recommendedName>
</protein>
<dbReference type="EMBL" id="CP002738">
    <property type="protein sequence ID" value="AEG02944.1"/>
    <property type="molecule type" value="Genomic_DNA"/>
</dbReference>
<evidence type="ECO:0000256" key="4">
    <source>
        <dbReference type="ARBA" id="ARBA00023167"/>
    </source>
</evidence>
<comment type="function">
    <text evidence="6">Catalyzes the dehydration of methylthioribulose-1-phosphate (MTRu-1-P) into 2,3-diketo-5-methylthiopentyl-1-phosphate (DK-MTP-1-P).</text>
</comment>
<gene>
    <name evidence="6" type="primary">mtnB</name>
    <name evidence="8" type="ordered locus">Metme_4606</name>
</gene>